<evidence type="ECO:0000313" key="2">
    <source>
        <dbReference type="Proteomes" id="UP001301958"/>
    </source>
</evidence>
<reference evidence="1" key="1">
    <citation type="journal article" date="2023" name="Mol. Phylogenet. Evol.">
        <title>Genome-scale phylogeny and comparative genomics of the fungal order Sordariales.</title>
        <authorList>
            <person name="Hensen N."/>
            <person name="Bonometti L."/>
            <person name="Westerberg I."/>
            <person name="Brannstrom I.O."/>
            <person name="Guillou S."/>
            <person name="Cros-Aarteil S."/>
            <person name="Calhoun S."/>
            <person name="Haridas S."/>
            <person name="Kuo A."/>
            <person name="Mondo S."/>
            <person name="Pangilinan J."/>
            <person name="Riley R."/>
            <person name="LaButti K."/>
            <person name="Andreopoulos B."/>
            <person name="Lipzen A."/>
            <person name="Chen C."/>
            <person name="Yan M."/>
            <person name="Daum C."/>
            <person name="Ng V."/>
            <person name="Clum A."/>
            <person name="Steindorff A."/>
            <person name="Ohm R.A."/>
            <person name="Martin F."/>
            <person name="Silar P."/>
            <person name="Natvig D.O."/>
            <person name="Lalanne C."/>
            <person name="Gautier V."/>
            <person name="Ament-Velasquez S.L."/>
            <person name="Kruys A."/>
            <person name="Hutchinson M.I."/>
            <person name="Powell A.J."/>
            <person name="Barry K."/>
            <person name="Miller A.N."/>
            <person name="Grigoriev I.V."/>
            <person name="Debuchy R."/>
            <person name="Gladieux P."/>
            <person name="Hiltunen Thoren M."/>
            <person name="Johannesson H."/>
        </authorList>
    </citation>
    <scope>NUCLEOTIDE SEQUENCE</scope>
    <source>
        <strain evidence="1">CBS 990.96</strain>
    </source>
</reference>
<protein>
    <submittedName>
        <fullName evidence="1">Uncharacterized protein</fullName>
    </submittedName>
</protein>
<dbReference type="Proteomes" id="UP001301958">
    <property type="component" value="Unassembled WGS sequence"/>
</dbReference>
<name>A0AAN7BJE1_9PEZI</name>
<dbReference type="AlphaFoldDB" id="A0AAN7BJE1"/>
<proteinExistence type="predicted"/>
<keyword evidence="2" id="KW-1185">Reference proteome</keyword>
<accession>A0AAN7BJE1</accession>
<dbReference type="EMBL" id="MU865395">
    <property type="protein sequence ID" value="KAK4224347.1"/>
    <property type="molecule type" value="Genomic_DNA"/>
</dbReference>
<gene>
    <name evidence="1" type="ORF">QBC38DRAFT_371207</name>
</gene>
<sequence length="187" mass="19139">MVSLRTLITSTVAFLVAPSLAALTAIQITTNIKTITAKSQALQPTAQSITVLNAPLIVIGSGPFPVLITGFNDIVSTANNAIAAMAGTPAITSEADAAMIADAFREFVRVHQALLNILIGKAGVVAKIPVVGAPVATALRAVEGVVDTIAFGLIDLVEATTAAPEIDEDHEALIGTLEIAIQAYSTL</sequence>
<dbReference type="Pfam" id="PF17615">
    <property type="entry name" value="C166"/>
    <property type="match status" value="1"/>
</dbReference>
<comment type="caution">
    <text evidence="1">The sequence shown here is derived from an EMBL/GenBank/DDBJ whole genome shotgun (WGS) entry which is preliminary data.</text>
</comment>
<organism evidence="1 2">
    <name type="scientific">Podospora fimiseda</name>
    <dbReference type="NCBI Taxonomy" id="252190"/>
    <lineage>
        <taxon>Eukaryota</taxon>
        <taxon>Fungi</taxon>
        <taxon>Dikarya</taxon>
        <taxon>Ascomycota</taxon>
        <taxon>Pezizomycotina</taxon>
        <taxon>Sordariomycetes</taxon>
        <taxon>Sordariomycetidae</taxon>
        <taxon>Sordariales</taxon>
        <taxon>Podosporaceae</taxon>
        <taxon>Podospora</taxon>
    </lineage>
</organism>
<reference evidence="1" key="2">
    <citation type="submission" date="2023-05" db="EMBL/GenBank/DDBJ databases">
        <authorList>
            <consortium name="Lawrence Berkeley National Laboratory"/>
            <person name="Steindorff A."/>
            <person name="Hensen N."/>
            <person name="Bonometti L."/>
            <person name="Westerberg I."/>
            <person name="Brannstrom I.O."/>
            <person name="Guillou S."/>
            <person name="Cros-Aarteil S."/>
            <person name="Calhoun S."/>
            <person name="Haridas S."/>
            <person name="Kuo A."/>
            <person name="Mondo S."/>
            <person name="Pangilinan J."/>
            <person name="Riley R."/>
            <person name="Labutti K."/>
            <person name="Andreopoulos B."/>
            <person name="Lipzen A."/>
            <person name="Chen C."/>
            <person name="Yanf M."/>
            <person name="Daum C."/>
            <person name="Ng V."/>
            <person name="Clum A."/>
            <person name="Ohm R."/>
            <person name="Martin F."/>
            <person name="Silar P."/>
            <person name="Natvig D."/>
            <person name="Lalanne C."/>
            <person name="Gautier V."/>
            <person name="Ament-Velasquez S.L."/>
            <person name="Kruys A."/>
            <person name="Hutchinson M.I."/>
            <person name="Powell A.J."/>
            <person name="Barry K."/>
            <person name="Miller A.N."/>
            <person name="Grigoriev I.V."/>
            <person name="Debuchy R."/>
            <person name="Gladieux P."/>
            <person name="Thoren M.H."/>
            <person name="Johannesson H."/>
        </authorList>
    </citation>
    <scope>NUCLEOTIDE SEQUENCE</scope>
    <source>
        <strain evidence="1">CBS 990.96</strain>
    </source>
</reference>
<evidence type="ECO:0000313" key="1">
    <source>
        <dbReference type="EMBL" id="KAK4224347.1"/>
    </source>
</evidence>